<gene>
    <name evidence="2" type="ORF">Pph01_10400</name>
</gene>
<feature type="region of interest" description="Disordered" evidence="1">
    <location>
        <begin position="38"/>
        <end position="68"/>
    </location>
</feature>
<evidence type="ECO:0000313" key="2">
    <source>
        <dbReference type="EMBL" id="GII36037.1"/>
    </source>
</evidence>
<organism evidence="2 3">
    <name type="scientific">Planotetraspora phitsanulokensis</name>
    <dbReference type="NCBI Taxonomy" id="575192"/>
    <lineage>
        <taxon>Bacteria</taxon>
        <taxon>Bacillati</taxon>
        <taxon>Actinomycetota</taxon>
        <taxon>Actinomycetes</taxon>
        <taxon>Streptosporangiales</taxon>
        <taxon>Streptosporangiaceae</taxon>
        <taxon>Planotetraspora</taxon>
    </lineage>
</organism>
<evidence type="ECO:0000313" key="3">
    <source>
        <dbReference type="Proteomes" id="UP000622547"/>
    </source>
</evidence>
<evidence type="ECO:0000256" key="1">
    <source>
        <dbReference type="SAM" id="MobiDB-lite"/>
    </source>
</evidence>
<comment type="caution">
    <text evidence="2">The sequence shown here is derived from an EMBL/GenBank/DDBJ whole genome shotgun (WGS) entry which is preliminary data.</text>
</comment>
<protein>
    <submittedName>
        <fullName evidence="2">Uncharacterized protein</fullName>
    </submittedName>
</protein>
<keyword evidence="3" id="KW-1185">Reference proteome</keyword>
<accession>A0A8J3XCF0</accession>
<dbReference type="RefSeq" id="WP_204071742.1">
    <property type="nucleotide sequence ID" value="NZ_BAABHI010000012.1"/>
</dbReference>
<feature type="compositionally biased region" description="Basic residues" evidence="1">
    <location>
        <begin position="123"/>
        <end position="137"/>
    </location>
</feature>
<reference evidence="2 3" key="1">
    <citation type="submission" date="2021-01" db="EMBL/GenBank/DDBJ databases">
        <title>Whole genome shotgun sequence of Planotetraspora phitsanulokensis NBRC 104273.</title>
        <authorList>
            <person name="Komaki H."/>
            <person name="Tamura T."/>
        </authorList>
    </citation>
    <scope>NUCLEOTIDE SEQUENCE [LARGE SCALE GENOMIC DNA]</scope>
    <source>
        <strain evidence="2 3">NBRC 104273</strain>
    </source>
</reference>
<proteinExistence type="predicted"/>
<dbReference type="AlphaFoldDB" id="A0A8J3XCF0"/>
<dbReference type="Proteomes" id="UP000622547">
    <property type="component" value="Unassembled WGS sequence"/>
</dbReference>
<feature type="region of interest" description="Disordered" evidence="1">
    <location>
        <begin position="98"/>
        <end position="137"/>
    </location>
</feature>
<dbReference type="EMBL" id="BOOP01000003">
    <property type="protein sequence ID" value="GII36037.1"/>
    <property type="molecule type" value="Genomic_DNA"/>
</dbReference>
<name>A0A8J3XCF0_9ACTN</name>
<sequence length="137" mass="15422">MTLTSRLRNFTKTKPFYAVAGAADYIAARLRKLPKQLQRRQDEVRETARDLPSKARKTVTENLPEPAREYTDTVTTMFNELYDELAVRGRKAVAKVSGEAAQGLENVSEAAKPRTTRQERKAPARKSASRPRTASRS</sequence>
<feature type="compositionally biased region" description="Basic and acidic residues" evidence="1">
    <location>
        <begin position="39"/>
        <end position="53"/>
    </location>
</feature>